<evidence type="ECO:0000256" key="4">
    <source>
        <dbReference type="ARBA" id="ARBA00023136"/>
    </source>
</evidence>
<dbReference type="GO" id="GO:0016020">
    <property type="term" value="C:membrane"/>
    <property type="evidence" value="ECO:0007669"/>
    <property type="project" value="UniProtKB-SubCell"/>
</dbReference>
<keyword evidence="7" id="KW-1185">Reference proteome</keyword>
<keyword evidence="2 5" id="KW-0812">Transmembrane</keyword>
<keyword evidence="3 5" id="KW-1133">Transmembrane helix</keyword>
<sequence>MYTKIIGRILLSSLFIISALHTIFYGFDGFVKAIESKNLPFPVILAILVISIKLLGGLSIAFDRYADYGTIALLIFMLMVTPLYHNGISDPKQFNNMMKNIAIIGGLLLLL</sequence>
<evidence type="ECO:0000256" key="2">
    <source>
        <dbReference type="ARBA" id="ARBA00022692"/>
    </source>
</evidence>
<comment type="subcellular location">
    <subcellularLocation>
        <location evidence="1">Membrane</location>
        <topology evidence="1">Multi-pass membrane protein</topology>
    </subcellularLocation>
</comment>
<keyword evidence="4 5" id="KW-0472">Membrane</keyword>
<reference evidence="6 7" key="1">
    <citation type="submission" date="2020-04" db="EMBL/GenBank/DDBJ databases">
        <title>Advantages and limits of metagenomic assembly and binning of a giant virus.</title>
        <authorList>
            <person name="Schulz F."/>
            <person name="Andreani J."/>
            <person name="Francis R."/>
            <person name="Boudjemaa H."/>
            <person name="Bou Khalil J.Y."/>
            <person name="Lee J."/>
            <person name="La Scola B."/>
            <person name="Woyke T."/>
        </authorList>
    </citation>
    <scope>NUCLEOTIDE SEQUENCE [LARGE SCALE GENOMIC DNA]</scope>
    <source>
        <strain evidence="6 7">FV1/VV64</strain>
    </source>
</reference>
<dbReference type="Proteomes" id="UP001162001">
    <property type="component" value="Segment"/>
</dbReference>
<name>A0A7D3UVD1_9VIRU</name>
<feature type="transmembrane region" description="Helical" evidence="5">
    <location>
        <begin position="39"/>
        <end position="62"/>
    </location>
</feature>
<evidence type="ECO:0000256" key="5">
    <source>
        <dbReference type="SAM" id="Phobius"/>
    </source>
</evidence>
<evidence type="ECO:0000313" key="7">
    <source>
        <dbReference type="Proteomes" id="UP001162001"/>
    </source>
</evidence>
<dbReference type="InterPro" id="IPR032808">
    <property type="entry name" value="DoxX"/>
</dbReference>
<feature type="transmembrane region" description="Helical" evidence="5">
    <location>
        <begin position="6"/>
        <end position="27"/>
    </location>
</feature>
<dbReference type="EMBL" id="MT418680">
    <property type="protein sequence ID" value="QKF93954.1"/>
    <property type="molecule type" value="Genomic_DNA"/>
</dbReference>
<evidence type="ECO:0000256" key="1">
    <source>
        <dbReference type="ARBA" id="ARBA00004141"/>
    </source>
</evidence>
<evidence type="ECO:0000313" key="6">
    <source>
        <dbReference type="EMBL" id="QKF93954.1"/>
    </source>
</evidence>
<organism evidence="6 7">
    <name type="scientific">Fadolivirus FV1/VV64</name>
    <dbReference type="NCBI Taxonomy" id="3070911"/>
    <lineage>
        <taxon>Viruses</taxon>
        <taxon>Varidnaviria</taxon>
        <taxon>Bamfordvirae</taxon>
        <taxon>Nucleocytoviricota</taxon>
        <taxon>Megaviricetes</taxon>
        <taxon>Imitervirales</taxon>
        <taxon>Mimiviridae</taxon>
        <taxon>Klosneuvirinae</taxon>
        <taxon>Fadolivirus</taxon>
        <taxon>Fadolivirus algeromassiliense</taxon>
    </lineage>
</organism>
<accession>A0A7D3UVD1</accession>
<protein>
    <submittedName>
        <fullName evidence="6">DoxX family protein</fullName>
    </submittedName>
</protein>
<evidence type="ECO:0000256" key="3">
    <source>
        <dbReference type="ARBA" id="ARBA00022989"/>
    </source>
</evidence>
<gene>
    <name evidence="6" type="ORF">Fadolivirus_1_496</name>
</gene>
<feature type="transmembrane region" description="Helical" evidence="5">
    <location>
        <begin position="68"/>
        <end position="88"/>
    </location>
</feature>
<proteinExistence type="predicted"/>
<dbReference type="Pfam" id="PF07681">
    <property type="entry name" value="DoxX"/>
    <property type="match status" value="1"/>
</dbReference>